<comment type="subcellular location">
    <subcellularLocation>
        <location evidence="2">Membrane</location>
        <topology evidence="2">Multi-pass membrane protein</topology>
    </subcellularLocation>
</comment>
<comment type="caution">
    <text evidence="11">The sequence shown here is derived from an EMBL/GenBank/DDBJ whole genome shotgun (WGS) entry which is preliminary data.</text>
</comment>
<feature type="transmembrane region" description="Helical" evidence="10">
    <location>
        <begin position="670"/>
        <end position="690"/>
    </location>
</feature>
<evidence type="ECO:0000256" key="8">
    <source>
        <dbReference type="ARBA" id="ARBA00022989"/>
    </source>
</evidence>
<evidence type="ECO:0000256" key="5">
    <source>
        <dbReference type="ARBA" id="ARBA00022679"/>
    </source>
</evidence>
<comment type="pathway">
    <text evidence="3">Protein modification; protein ubiquitination.</text>
</comment>
<dbReference type="EC" id="2.3.2.27" evidence="4"/>
<dbReference type="PANTHER" id="PTHR13145">
    <property type="entry name" value="SSM4 PROTEIN"/>
    <property type="match status" value="1"/>
</dbReference>
<feature type="transmembrane region" description="Helical" evidence="10">
    <location>
        <begin position="255"/>
        <end position="280"/>
    </location>
</feature>
<feature type="transmembrane region" description="Helical" evidence="10">
    <location>
        <begin position="629"/>
        <end position="650"/>
    </location>
</feature>
<evidence type="ECO:0000256" key="1">
    <source>
        <dbReference type="ARBA" id="ARBA00000900"/>
    </source>
</evidence>
<dbReference type="PANTHER" id="PTHR13145:SF0">
    <property type="entry name" value="E3 UBIQUITIN-PROTEIN LIGASE MARCHF6"/>
    <property type="match status" value="1"/>
</dbReference>
<evidence type="ECO:0000256" key="2">
    <source>
        <dbReference type="ARBA" id="ARBA00004141"/>
    </source>
</evidence>
<evidence type="ECO:0000256" key="10">
    <source>
        <dbReference type="SAM" id="Phobius"/>
    </source>
</evidence>
<dbReference type="Proteomes" id="UP001530315">
    <property type="component" value="Unassembled WGS sequence"/>
</dbReference>
<gene>
    <name evidence="11" type="ORF">ACHAW5_006057</name>
</gene>
<feature type="transmembrane region" description="Helical" evidence="10">
    <location>
        <begin position="217"/>
        <end position="235"/>
    </location>
</feature>
<dbReference type="GO" id="GO:0061630">
    <property type="term" value="F:ubiquitin protein ligase activity"/>
    <property type="evidence" value="ECO:0007669"/>
    <property type="project" value="UniProtKB-EC"/>
</dbReference>
<evidence type="ECO:0000256" key="3">
    <source>
        <dbReference type="ARBA" id="ARBA00004906"/>
    </source>
</evidence>
<evidence type="ECO:0000313" key="11">
    <source>
        <dbReference type="EMBL" id="KAL3797195.1"/>
    </source>
</evidence>
<feature type="transmembrane region" description="Helical" evidence="10">
    <location>
        <begin position="25"/>
        <end position="45"/>
    </location>
</feature>
<reference evidence="11 12" key="1">
    <citation type="submission" date="2024-10" db="EMBL/GenBank/DDBJ databases">
        <title>Updated reference genomes for cyclostephanoid diatoms.</title>
        <authorList>
            <person name="Roberts W.R."/>
            <person name="Alverson A.J."/>
        </authorList>
    </citation>
    <scope>NUCLEOTIDE SEQUENCE [LARGE SCALE GENOMIC DNA]</scope>
    <source>
        <strain evidence="11 12">AJA276-08</strain>
    </source>
</reference>
<keyword evidence="7" id="KW-0833">Ubl conjugation pathway</keyword>
<feature type="transmembrane region" description="Helical" evidence="10">
    <location>
        <begin position="159"/>
        <end position="179"/>
    </location>
</feature>
<proteinExistence type="predicted"/>
<keyword evidence="9 10" id="KW-0472">Membrane</keyword>
<evidence type="ECO:0000256" key="9">
    <source>
        <dbReference type="ARBA" id="ARBA00023136"/>
    </source>
</evidence>
<comment type="catalytic activity">
    <reaction evidence="1">
        <text>S-ubiquitinyl-[E2 ubiquitin-conjugating enzyme]-L-cysteine + [acceptor protein]-L-lysine = [E2 ubiquitin-conjugating enzyme]-L-cysteine + N(6)-ubiquitinyl-[acceptor protein]-L-lysine.</text>
        <dbReference type="EC" id="2.3.2.27"/>
    </reaction>
</comment>
<sequence>MEELDRKSNESNLIYQPSQIAKMGLGYATFSILIFLLQATFAIAVRRVERRAVPPNGAIGGGVRDDVPILDGMEGVADQNIPLRENNPFRDDEHPGKRFLGLLECAAAIAKVVILLLIKMLFLPLLLGVWLDWSTLSLFEKTWSDRIEYAGSDLFGSTFLHWVAGITFMLLVTVSVLQLREVAHPDILAGVIRPQEPQPDLLGNLLQESGATHTKRVLLSLGIYAVLLAVHIWIPTRLLMMSNMGQYLPIFRPKFWHFFMPQIQVPVELLIFHLCMLGVLEKYKNNIGEMQHHWLILIGNYLGMTDQILPHEVDRFLLVGSLPVFVKDASSSQLENTISSSVEKVPSGEGKNDDIYPLWNSLLSETDQTKRAELIRCSICRMEAIDAPRYTYGIVQRDGKKLLSSHAYIRLPSASNTSKLIVKTTNDASSNLLPTSIGPYRFRQGVSAGTHRGVKVTIIEVWREVAGKPIPRPPEGWDDLGVGGAERHGRWAWGNEHTSEIENSVAVRTPFFNDPVASRRDKLSTLAHLTAKMMILLFISWAAISVVVCAVLNIPLHLGHLAMFLLRIPDNRIHDPLAFAIGISLLVPMVGTVAKLLAASNNGVRGVFSLLQNWVRSFKPHHTHEKVKTLSTFFALWLVVCPAVLGFLYYSFVVGIRVESHDWHDHAYDALVNWGTGTLLLNGWAVMCYFQMFTKRFWAEIVFGDGQGNANENQDPGLVEARQQGVDNPGRNADRRGNNVQEVDAVEPKELIWQGKDGAIARAFESIKLFLLGWEWDKLDKFLLLHDCAFPVLRHLAIAFAVPMTAVVLAAPVLIAAERETGAAREIGATAVFRIYAFVSVVVDKVYSSKRSLNRWFQFAHKVARDDRYLVGEILVNYTPLRESIPT</sequence>
<feature type="transmembrane region" description="Helical" evidence="10">
    <location>
        <begin position="535"/>
        <end position="556"/>
    </location>
</feature>
<dbReference type="AlphaFoldDB" id="A0ABD3QA14"/>
<feature type="transmembrane region" description="Helical" evidence="10">
    <location>
        <begin position="576"/>
        <end position="598"/>
    </location>
</feature>
<evidence type="ECO:0000256" key="4">
    <source>
        <dbReference type="ARBA" id="ARBA00012483"/>
    </source>
</evidence>
<dbReference type="EMBL" id="JALLAZ020000358">
    <property type="protein sequence ID" value="KAL3797195.1"/>
    <property type="molecule type" value="Genomic_DNA"/>
</dbReference>
<name>A0ABD3QA14_9STRA</name>
<feature type="transmembrane region" description="Helical" evidence="10">
    <location>
        <begin position="827"/>
        <end position="847"/>
    </location>
</feature>
<organism evidence="11 12">
    <name type="scientific">Stephanodiscus triporus</name>
    <dbReference type="NCBI Taxonomy" id="2934178"/>
    <lineage>
        <taxon>Eukaryota</taxon>
        <taxon>Sar</taxon>
        <taxon>Stramenopiles</taxon>
        <taxon>Ochrophyta</taxon>
        <taxon>Bacillariophyta</taxon>
        <taxon>Coscinodiscophyceae</taxon>
        <taxon>Thalassiosirophycidae</taxon>
        <taxon>Stephanodiscales</taxon>
        <taxon>Stephanodiscaceae</taxon>
        <taxon>Stephanodiscus</taxon>
    </lineage>
</organism>
<evidence type="ECO:0000313" key="12">
    <source>
        <dbReference type="Proteomes" id="UP001530315"/>
    </source>
</evidence>
<accession>A0ABD3QA14</accession>
<evidence type="ECO:0000256" key="6">
    <source>
        <dbReference type="ARBA" id="ARBA00022692"/>
    </source>
</evidence>
<keyword evidence="6 10" id="KW-0812">Transmembrane</keyword>
<feature type="transmembrane region" description="Helical" evidence="10">
    <location>
        <begin position="108"/>
        <end position="131"/>
    </location>
</feature>
<keyword evidence="8 10" id="KW-1133">Transmembrane helix</keyword>
<dbReference type="GO" id="GO:0016020">
    <property type="term" value="C:membrane"/>
    <property type="evidence" value="ECO:0007669"/>
    <property type="project" value="UniProtKB-SubCell"/>
</dbReference>
<protein>
    <recommendedName>
        <fullName evidence="4">RING-type E3 ubiquitin transferase</fullName>
        <ecNumber evidence="4">2.3.2.27</ecNumber>
    </recommendedName>
</protein>
<feature type="transmembrane region" description="Helical" evidence="10">
    <location>
        <begin position="796"/>
        <end position="815"/>
    </location>
</feature>
<keyword evidence="5" id="KW-0808">Transferase</keyword>
<keyword evidence="12" id="KW-1185">Reference proteome</keyword>
<evidence type="ECO:0000256" key="7">
    <source>
        <dbReference type="ARBA" id="ARBA00022786"/>
    </source>
</evidence>